<dbReference type="Gene3D" id="3.20.20.70">
    <property type="entry name" value="Aldolase class I"/>
    <property type="match status" value="1"/>
</dbReference>
<dbReference type="CDD" id="cd01335">
    <property type="entry name" value="Radical_SAM"/>
    <property type="match status" value="1"/>
</dbReference>
<dbReference type="Proteomes" id="UP000629287">
    <property type="component" value="Unassembled WGS sequence"/>
</dbReference>
<evidence type="ECO:0000256" key="2">
    <source>
        <dbReference type="ARBA" id="ARBA00022723"/>
    </source>
</evidence>
<dbReference type="PROSITE" id="PS51918">
    <property type="entry name" value="RADICAL_SAM"/>
    <property type="match status" value="1"/>
</dbReference>
<feature type="domain" description="Radical SAM core" evidence="5">
    <location>
        <begin position="136"/>
        <end position="371"/>
    </location>
</feature>
<evidence type="ECO:0000256" key="3">
    <source>
        <dbReference type="ARBA" id="ARBA00023004"/>
    </source>
</evidence>
<dbReference type="InterPro" id="IPR007197">
    <property type="entry name" value="rSAM"/>
</dbReference>
<evidence type="ECO:0000256" key="1">
    <source>
        <dbReference type="ARBA" id="ARBA00022691"/>
    </source>
</evidence>
<evidence type="ECO:0000313" key="6">
    <source>
        <dbReference type="EMBL" id="MBE1596741.1"/>
    </source>
</evidence>
<keyword evidence="3" id="KW-0408">Iron</keyword>
<accession>A0A8I0NZI9</accession>
<keyword evidence="1" id="KW-0949">S-adenosyl-L-methionine</keyword>
<keyword evidence="7" id="KW-1185">Reference proteome</keyword>
<evidence type="ECO:0000313" key="7">
    <source>
        <dbReference type="Proteomes" id="UP000629287"/>
    </source>
</evidence>
<comment type="caution">
    <text evidence="6">The sequence shown here is derived from an EMBL/GenBank/DDBJ whole genome shotgun (WGS) entry which is preliminary data.</text>
</comment>
<dbReference type="NCBIfam" id="NF045502">
    <property type="entry name" value="variant_rSAM"/>
    <property type="match status" value="1"/>
</dbReference>
<dbReference type="GeneID" id="86827452"/>
<dbReference type="GO" id="GO:0051536">
    <property type="term" value="F:iron-sulfur cluster binding"/>
    <property type="evidence" value="ECO:0007669"/>
    <property type="project" value="UniProtKB-KW"/>
</dbReference>
<dbReference type="GO" id="GO:0003824">
    <property type="term" value="F:catalytic activity"/>
    <property type="evidence" value="ECO:0007669"/>
    <property type="project" value="InterPro"/>
</dbReference>
<dbReference type="InterPro" id="IPR058240">
    <property type="entry name" value="rSAM_sf"/>
</dbReference>
<gene>
    <name evidence="6" type="ORF">H4687_002870</name>
</gene>
<dbReference type="EMBL" id="JADBGF010000001">
    <property type="protein sequence ID" value="MBE1596741.1"/>
    <property type="molecule type" value="Genomic_DNA"/>
</dbReference>
<organism evidence="6 7">
    <name type="scientific">Streptomyces stelliscabiei</name>
    <dbReference type="NCBI Taxonomy" id="146820"/>
    <lineage>
        <taxon>Bacteria</taxon>
        <taxon>Bacillati</taxon>
        <taxon>Actinomycetota</taxon>
        <taxon>Actinomycetes</taxon>
        <taxon>Kitasatosporales</taxon>
        <taxon>Streptomycetaceae</taxon>
        <taxon>Streptomyces</taxon>
    </lineage>
</organism>
<dbReference type="Pfam" id="PF04055">
    <property type="entry name" value="Radical_SAM"/>
    <property type="match status" value="1"/>
</dbReference>
<dbReference type="InterPro" id="IPR006638">
    <property type="entry name" value="Elp3/MiaA/NifB-like_rSAM"/>
</dbReference>
<keyword evidence="4" id="KW-0411">Iron-sulfur</keyword>
<evidence type="ECO:0000259" key="5">
    <source>
        <dbReference type="PROSITE" id="PS51918"/>
    </source>
</evidence>
<keyword evidence="2" id="KW-0479">Metal-binding</keyword>
<dbReference type="SMART" id="SM00729">
    <property type="entry name" value="Elp3"/>
    <property type="match status" value="1"/>
</dbReference>
<dbReference type="InterPro" id="IPR013785">
    <property type="entry name" value="Aldolase_TIM"/>
</dbReference>
<dbReference type="SUPFAM" id="SSF102114">
    <property type="entry name" value="Radical SAM enzymes"/>
    <property type="match status" value="1"/>
</dbReference>
<protein>
    <recommendedName>
        <fullName evidence="5">Radical SAM core domain-containing protein</fullName>
    </recommendedName>
</protein>
<dbReference type="RefSeq" id="WP_159026100.1">
    <property type="nucleotide sequence ID" value="NZ_JADBGF010000001.1"/>
</dbReference>
<proteinExistence type="predicted"/>
<dbReference type="OrthoDB" id="9147217at2"/>
<dbReference type="AlphaFoldDB" id="A0A8I0NZI9"/>
<dbReference type="GO" id="GO:0046872">
    <property type="term" value="F:metal ion binding"/>
    <property type="evidence" value="ECO:0007669"/>
    <property type="project" value="UniProtKB-KW"/>
</dbReference>
<sequence>MDPDGWSPERWRRLTELGRLKFDLLARGARLDPSAETFLFASGTGHRAGTTILRTRSGVSGGLDLALDEDLGLYVNVPVREAIAVSSPYRLEAADGRLYLSAPGRKRHDVVGVPEPEYYGRTVSDGTIPLSRIAQMCSPDRLCFGMTGPGCSFWARHKRCAYCSIGFNYDADASRKLERHFLEVVEQAWSDSVRPARHLLIGGGTPPGDDMGASLAARLTRIVKSRYDIPVYVMIAAPLHNRHIDELFDAGVDELGMNLEFWSDAAWDGFIPGKRDLIGRGRYLEALSHAARLFGPYRARSILIAGLEPVEETVRGVTRLCELGVMPIISPFRPLAGTTLADRRGLTGPEYWNLYEQCQEIATGAGLVLGPTCVGCQNNVLSLPTGLAYRSY</sequence>
<evidence type="ECO:0000256" key="4">
    <source>
        <dbReference type="ARBA" id="ARBA00023014"/>
    </source>
</evidence>
<name>A0A8I0NZI9_9ACTN</name>
<reference evidence="6 7" key="1">
    <citation type="submission" date="2020-10" db="EMBL/GenBank/DDBJ databases">
        <title>Sequencing the genomes of 1000 actinobacteria strains.</title>
        <authorList>
            <person name="Klenk H.-P."/>
        </authorList>
    </citation>
    <scope>NUCLEOTIDE SEQUENCE [LARGE SCALE GENOMIC DNA]</scope>
    <source>
        <strain evidence="6 7">DSM 41803</strain>
    </source>
</reference>